<name>A0ABR2MQ92_9ASPA</name>
<dbReference type="EMBL" id="JBBWWR010000005">
    <property type="protein sequence ID" value="KAK8966067.1"/>
    <property type="molecule type" value="Genomic_DNA"/>
</dbReference>
<evidence type="ECO:0008006" key="8">
    <source>
        <dbReference type="Google" id="ProtNLM"/>
    </source>
</evidence>
<dbReference type="Gene3D" id="1.10.10.1410">
    <property type="match status" value="1"/>
</dbReference>
<organism evidence="6 7">
    <name type="scientific">Platanthera guangdongensis</name>
    <dbReference type="NCBI Taxonomy" id="2320717"/>
    <lineage>
        <taxon>Eukaryota</taxon>
        <taxon>Viridiplantae</taxon>
        <taxon>Streptophyta</taxon>
        <taxon>Embryophyta</taxon>
        <taxon>Tracheophyta</taxon>
        <taxon>Spermatophyta</taxon>
        <taxon>Magnoliopsida</taxon>
        <taxon>Liliopsida</taxon>
        <taxon>Asparagales</taxon>
        <taxon>Orchidaceae</taxon>
        <taxon>Orchidoideae</taxon>
        <taxon>Orchideae</taxon>
        <taxon>Orchidinae</taxon>
        <taxon>Platanthera</taxon>
    </lineage>
</organism>
<evidence type="ECO:0000313" key="7">
    <source>
        <dbReference type="Proteomes" id="UP001412067"/>
    </source>
</evidence>
<dbReference type="PANTHER" id="PTHR45696">
    <property type="entry name" value="60S ACIDIC RIBOSOMAL PROTEIN P1"/>
    <property type="match status" value="1"/>
</dbReference>
<evidence type="ECO:0000256" key="5">
    <source>
        <dbReference type="SAM" id="MobiDB-lite"/>
    </source>
</evidence>
<gene>
    <name evidence="6" type="ORF">KSP40_PGU004559</name>
</gene>
<evidence type="ECO:0000313" key="6">
    <source>
        <dbReference type="EMBL" id="KAK8966067.1"/>
    </source>
</evidence>
<comment type="similarity">
    <text evidence="1">Belongs to the eukaryotic ribosomal protein P1/P2 family.</text>
</comment>
<dbReference type="PANTHER" id="PTHR45696:SF10">
    <property type="entry name" value="LARGE RIBOSOMAL SUBUNIT PROTEIN P1"/>
    <property type="match status" value="1"/>
</dbReference>
<evidence type="ECO:0000256" key="2">
    <source>
        <dbReference type="ARBA" id="ARBA00011266"/>
    </source>
</evidence>
<comment type="subunit">
    <text evidence="2">P1 and P2 exist as dimers at the large ribosomal subunit.</text>
</comment>
<dbReference type="Proteomes" id="UP001412067">
    <property type="component" value="Unassembled WGS sequence"/>
</dbReference>
<protein>
    <recommendedName>
        <fullName evidence="8">60S acidic ribosomal protein P1</fullName>
    </recommendedName>
</protein>
<feature type="compositionally biased region" description="Acidic residues" evidence="5">
    <location>
        <begin position="126"/>
        <end position="138"/>
    </location>
</feature>
<reference evidence="6 7" key="1">
    <citation type="journal article" date="2022" name="Nat. Plants">
        <title>Genomes of leafy and leafless Platanthera orchids illuminate the evolution of mycoheterotrophy.</title>
        <authorList>
            <person name="Li M.H."/>
            <person name="Liu K.W."/>
            <person name="Li Z."/>
            <person name="Lu H.C."/>
            <person name="Ye Q.L."/>
            <person name="Zhang D."/>
            <person name="Wang J.Y."/>
            <person name="Li Y.F."/>
            <person name="Zhong Z.M."/>
            <person name="Liu X."/>
            <person name="Yu X."/>
            <person name="Liu D.K."/>
            <person name="Tu X.D."/>
            <person name="Liu B."/>
            <person name="Hao Y."/>
            <person name="Liao X.Y."/>
            <person name="Jiang Y.T."/>
            <person name="Sun W.H."/>
            <person name="Chen J."/>
            <person name="Chen Y.Q."/>
            <person name="Ai Y."/>
            <person name="Zhai J.W."/>
            <person name="Wu S.S."/>
            <person name="Zhou Z."/>
            <person name="Hsiao Y.Y."/>
            <person name="Wu W.L."/>
            <person name="Chen Y.Y."/>
            <person name="Lin Y.F."/>
            <person name="Hsu J.L."/>
            <person name="Li C.Y."/>
            <person name="Wang Z.W."/>
            <person name="Zhao X."/>
            <person name="Zhong W.Y."/>
            <person name="Ma X.K."/>
            <person name="Ma L."/>
            <person name="Huang J."/>
            <person name="Chen G.Z."/>
            <person name="Huang M.Z."/>
            <person name="Huang L."/>
            <person name="Peng D.H."/>
            <person name="Luo Y.B."/>
            <person name="Zou S.Q."/>
            <person name="Chen S.P."/>
            <person name="Lan S."/>
            <person name="Tsai W.C."/>
            <person name="Van de Peer Y."/>
            <person name="Liu Z.J."/>
        </authorList>
    </citation>
    <scope>NUCLEOTIDE SEQUENCE [LARGE SCALE GENOMIC DNA]</scope>
    <source>
        <strain evidence="6">Lor288</strain>
    </source>
</reference>
<keyword evidence="3" id="KW-0689">Ribosomal protein</keyword>
<sequence length="144" mass="15247">MPTMSIGEQACSLAALILYDDGIPIMQAEISTLVKSAKISFESYWGPCSQSFLRRGASMISSSALDPVLFSILFSRLINFVPFHFIEFYPCIVRMVFLGGCGPSVAIAAPSAGGGGSAATEAAPAAEEEAKEESDDDMGFSLFD</sequence>
<keyword evidence="7" id="KW-1185">Reference proteome</keyword>
<proteinExistence type="inferred from homology"/>
<evidence type="ECO:0000256" key="3">
    <source>
        <dbReference type="ARBA" id="ARBA00022980"/>
    </source>
</evidence>
<evidence type="ECO:0000256" key="1">
    <source>
        <dbReference type="ARBA" id="ARBA00005436"/>
    </source>
</evidence>
<dbReference type="InterPro" id="IPR038716">
    <property type="entry name" value="P1/P2_N_sf"/>
</dbReference>
<keyword evidence="4" id="KW-0687">Ribonucleoprotein</keyword>
<evidence type="ECO:0000256" key="4">
    <source>
        <dbReference type="ARBA" id="ARBA00023274"/>
    </source>
</evidence>
<dbReference type="CDD" id="cd05831">
    <property type="entry name" value="Ribosomal_P1"/>
    <property type="match status" value="1"/>
</dbReference>
<accession>A0ABR2MQ92</accession>
<feature type="region of interest" description="Disordered" evidence="5">
    <location>
        <begin position="111"/>
        <end position="144"/>
    </location>
</feature>
<dbReference type="Pfam" id="PF00428">
    <property type="entry name" value="Ribosomal_60s"/>
    <property type="match status" value="1"/>
</dbReference>
<comment type="caution">
    <text evidence="6">The sequence shown here is derived from an EMBL/GenBank/DDBJ whole genome shotgun (WGS) entry which is preliminary data.</text>
</comment>